<protein>
    <submittedName>
        <fullName evidence="10">Proline/glycine betaine transporter</fullName>
    </submittedName>
</protein>
<feature type="domain" description="Major facilitator superfamily (MFS) profile" evidence="9">
    <location>
        <begin position="7"/>
        <end position="405"/>
    </location>
</feature>
<evidence type="ECO:0000256" key="5">
    <source>
        <dbReference type="ARBA" id="ARBA00022847"/>
    </source>
</evidence>
<feature type="transmembrane region" description="Helical" evidence="8">
    <location>
        <begin position="353"/>
        <end position="376"/>
    </location>
</feature>
<evidence type="ECO:0000256" key="8">
    <source>
        <dbReference type="SAM" id="Phobius"/>
    </source>
</evidence>
<keyword evidence="4 8" id="KW-0812">Transmembrane</keyword>
<evidence type="ECO:0000256" key="2">
    <source>
        <dbReference type="ARBA" id="ARBA00022448"/>
    </source>
</evidence>
<proteinExistence type="predicted"/>
<accession>A0AAX2IYE1</accession>
<dbReference type="InterPro" id="IPR051084">
    <property type="entry name" value="H+-coupled_symporters"/>
</dbReference>
<evidence type="ECO:0000256" key="1">
    <source>
        <dbReference type="ARBA" id="ARBA00004651"/>
    </source>
</evidence>
<evidence type="ECO:0000259" key="9">
    <source>
        <dbReference type="PROSITE" id="PS50850"/>
    </source>
</evidence>
<keyword evidence="6 8" id="KW-1133">Transmembrane helix</keyword>
<dbReference type="GO" id="GO:0015293">
    <property type="term" value="F:symporter activity"/>
    <property type="evidence" value="ECO:0007669"/>
    <property type="project" value="UniProtKB-KW"/>
</dbReference>
<name>A0AAX2IYE1_LEGPN</name>
<feature type="transmembrane region" description="Helical" evidence="8">
    <location>
        <begin position="316"/>
        <end position="341"/>
    </location>
</feature>
<evidence type="ECO:0000313" key="10">
    <source>
        <dbReference type="EMBL" id="SQG90928.1"/>
    </source>
</evidence>
<dbReference type="RefSeq" id="WP_231955050.1">
    <property type="nucleotide sequence ID" value="NZ_CAAAIJ010000008.1"/>
</dbReference>
<dbReference type="PANTHER" id="PTHR43528:SF1">
    <property type="entry name" value="ALPHA-KETOGLUTARATE PERMEASE"/>
    <property type="match status" value="1"/>
</dbReference>
<keyword evidence="2" id="KW-0813">Transport</keyword>
<feature type="transmembrane region" description="Helical" evidence="8">
    <location>
        <begin position="146"/>
        <end position="168"/>
    </location>
</feature>
<reference evidence="10 11" key="1">
    <citation type="submission" date="2018-06" db="EMBL/GenBank/DDBJ databases">
        <authorList>
            <consortium name="Pathogen Informatics"/>
            <person name="Doyle S."/>
        </authorList>
    </citation>
    <scope>NUCLEOTIDE SEQUENCE [LARGE SCALE GENOMIC DNA]</scope>
    <source>
        <strain evidence="10 11">NCTC12272</strain>
    </source>
</reference>
<dbReference type="AlphaFoldDB" id="A0AAX2IYE1"/>
<feature type="transmembrane region" description="Helical" evidence="8">
    <location>
        <begin position="7"/>
        <end position="27"/>
    </location>
</feature>
<feature type="transmembrane region" description="Helical" evidence="8">
    <location>
        <begin position="47"/>
        <end position="71"/>
    </location>
</feature>
<evidence type="ECO:0000313" key="11">
    <source>
        <dbReference type="Proteomes" id="UP000249566"/>
    </source>
</evidence>
<dbReference type="InterPro" id="IPR020846">
    <property type="entry name" value="MFS_dom"/>
</dbReference>
<dbReference type="InterPro" id="IPR011701">
    <property type="entry name" value="MFS"/>
</dbReference>
<keyword evidence="5" id="KW-0769">Symport</keyword>
<dbReference type="Gene3D" id="1.20.1250.20">
    <property type="entry name" value="MFS general substrate transporter like domains"/>
    <property type="match status" value="1"/>
</dbReference>
<dbReference type="PANTHER" id="PTHR43528">
    <property type="entry name" value="ALPHA-KETOGLUTARATE PERMEASE"/>
    <property type="match status" value="1"/>
</dbReference>
<keyword evidence="3" id="KW-1003">Cell membrane</keyword>
<evidence type="ECO:0000256" key="7">
    <source>
        <dbReference type="ARBA" id="ARBA00023136"/>
    </source>
</evidence>
<evidence type="ECO:0000256" key="4">
    <source>
        <dbReference type="ARBA" id="ARBA00022692"/>
    </source>
</evidence>
<dbReference type="Proteomes" id="UP000249566">
    <property type="component" value="Chromosome 1"/>
</dbReference>
<evidence type="ECO:0000256" key="3">
    <source>
        <dbReference type="ARBA" id="ARBA00022475"/>
    </source>
</evidence>
<feature type="transmembrane region" description="Helical" evidence="8">
    <location>
        <begin position="226"/>
        <end position="244"/>
    </location>
</feature>
<comment type="subcellular location">
    <subcellularLocation>
        <location evidence="1">Cell membrane</location>
        <topology evidence="1">Multi-pass membrane protein</topology>
    </subcellularLocation>
</comment>
<keyword evidence="7 8" id="KW-0472">Membrane</keyword>
<dbReference type="Pfam" id="PF07690">
    <property type="entry name" value="MFS_1"/>
    <property type="match status" value="1"/>
</dbReference>
<dbReference type="SUPFAM" id="SSF103473">
    <property type="entry name" value="MFS general substrate transporter"/>
    <property type="match status" value="1"/>
</dbReference>
<gene>
    <name evidence="10" type="primary">proP_4</name>
    <name evidence="10" type="ORF">NCTC12272_02136</name>
</gene>
<evidence type="ECO:0000256" key="6">
    <source>
        <dbReference type="ARBA" id="ARBA00022989"/>
    </source>
</evidence>
<dbReference type="InterPro" id="IPR036259">
    <property type="entry name" value="MFS_trans_sf"/>
</dbReference>
<dbReference type="GO" id="GO:0005886">
    <property type="term" value="C:plasma membrane"/>
    <property type="evidence" value="ECO:0007669"/>
    <property type="project" value="UniProtKB-SubCell"/>
</dbReference>
<dbReference type="EMBL" id="LS483412">
    <property type="protein sequence ID" value="SQG90928.1"/>
    <property type="molecule type" value="Genomic_DNA"/>
</dbReference>
<feature type="transmembrane region" description="Helical" evidence="8">
    <location>
        <begin position="83"/>
        <end position="103"/>
    </location>
</feature>
<dbReference type="PROSITE" id="PS50850">
    <property type="entry name" value="MFS"/>
    <property type="match status" value="1"/>
</dbReference>
<feature type="transmembrane region" description="Helical" evidence="8">
    <location>
        <begin position="264"/>
        <end position="284"/>
    </location>
</feature>
<feature type="transmembrane region" description="Helical" evidence="8">
    <location>
        <begin position="291"/>
        <end position="310"/>
    </location>
</feature>
<feature type="transmembrane region" description="Helical" evidence="8">
    <location>
        <begin position="382"/>
        <end position="401"/>
    </location>
</feature>
<sequence>MENRKKRVVVATAGTFLEWAEFTYYAYIANIISSLFFPKLGNHLGLIATYSVFALSYFFRPLGALFFGYLGDKMGRRVALQSSIMLMGLSSLFIGCLPAYNSIGILAPILLLIFRCVQGFAVSGEFNGSAIYLIEHDSEKPCQAGSWTGFASALGMMFGGLMSTLIYLPRMPEWAWRIPFLLGTLSCFCAMYFRKNLSESPPYLTISKEKLSNPLKILFENYKKQLIKSVLLVAALGVYIYIMNVYYASHLAKYTSLLEAQTKFVVTLGQGLVVLFIVLTGMYADRTDEQRIIKIGLWGYFIAAPIAYLTPQTNSFVLILLSQIPYALCNALVGTPIFKLLNDFFPTQIRYSGVSIAWGISMALFGGTAPLVANYLQYSFKLATAPIFYILLSASVALLVLHDKKSYKIVPIKLRSDNLIKSAVARTSQCKHPGNW</sequence>
<organism evidence="10 11">
    <name type="scientific">Legionella pneumophila subsp. pascullei</name>
    <dbReference type="NCBI Taxonomy" id="91890"/>
    <lineage>
        <taxon>Bacteria</taxon>
        <taxon>Pseudomonadati</taxon>
        <taxon>Pseudomonadota</taxon>
        <taxon>Gammaproteobacteria</taxon>
        <taxon>Legionellales</taxon>
        <taxon>Legionellaceae</taxon>
        <taxon>Legionella</taxon>
    </lineage>
</organism>